<evidence type="ECO:0000256" key="3">
    <source>
        <dbReference type="ARBA" id="ARBA00022598"/>
    </source>
</evidence>
<dbReference type="GO" id="GO:0004822">
    <property type="term" value="F:isoleucine-tRNA ligase activity"/>
    <property type="evidence" value="ECO:0007669"/>
    <property type="project" value="UniProtKB-UniRule"/>
</dbReference>
<dbReference type="GO" id="GO:0000049">
    <property type="term" value="F:tRNA binding"/>
    <property type="evidence" value="ECO:0007669"/>
    <property type="project" value="InterPro"/>
</dbReference>
<feature type="domain" description="Aminoacyl-tRNA synthetase class Ia" evidence="12">
    <location>
        <begin position="26"/>
        <end position="633"/>
    </location>
</feature>
<evidence type="ECO:0000256" key="9">
    <source>
        <dbReference type="ARBA" id="ARBA00048359"/>
    </source>
</evidence>
<dbReference type="Pfam" id="PF06827">
    <property type="entry name" value="zf-FPG_IleRS"/>
    <property type="match status" value="1"/>
</dbReference>
<dbReference type="NCBIfam" id="TIGR00392">
    <property type="entry name" value="ileS"/>
    <property type="match status" value="1"/>
</dbReference>
<dbReference type="InterPro" id="IPR023585">
    <property type="entry name" value="Ile-tRNA-ligase_type1"/>
</dbReference>
<evidence type="ECO:0000313" key="15">
    <source>
        <dbReference type="EMBL" id="RNB54027.1"/>
    </source>
</evidence>
<dbReference type="OrthoDB" id="9810365at2"/>
<dbReference type="AlphaFoldDB" id="A0A3M8ATQ0"/>
<keyword evidence="6 10" id="KW-0648">Protein biosynthesis</keyword>
<keyword evidence="16" id="KW-1185">Reference proteome</keyword>
<comment type="subcellular location">
    <subcellularLocation>
        <location evidence="10">Cytoplasm</location>
    </subcellularLocation>
</comment>
<comment type="caution">
    <text evidence="15">The sequence shown here is derived from an EMBL/GenBank/DDBJ whole genome shotgun (WGS) entry which is preliminary data.</text>
</comment>
<feature type="binding site" evidence="10">
    <location>
        <position position="911"/>
    </location>
    <ligand>
        <name>Zn(2+)</name>
        <dbReference type="ChEBI" id="CHEBI:29105"/>
    </ligand>
</feature>
<evidence type="ECO:0000256" key="6">
    <source>
        <dbReference type="ARBA" id="ARBA00022917"/>
    </source>
</evidence>
<keyword evidence="7 10" id="KW-0030">Aminoacyl-tRNA synthetase</keyword>
<dbReference type="GO" id="GO:0005829">
    <property type="term" value="C:cytosol"/>
    <property type="evidence" value="ECO:0007669"/>
    <property type="project" value="TreeGrafter"/>
</dbReference>
<evidence type="ECO:0000256" key="7">
    <source>
        <dbReference type="ARBA" id="ARBA00023146"/>
    </source>
</evidence>
<feature type="domain" description="Zinc finger FPG/IleRS-type" evidence="13">
    <location>
        <begin position="888"/>
        <end position="916"/>
    </location>
</feature>
<dbReference type="HAMAP" id="MF_02002">
    <property type="entry name" value="Ile_tRNA_synth_type1"/>
    <property type="match status" value="1"/>
</dbReference>
<dbReference type="InterPro" id="IPR014729">
    <property type="entry name" value="Rossmann-like_a/b/a_fold"/>
</dbReference>
<dbReference type="FunFam" id="1.10.730.20:FF:000001">
    <property type="entry name" value="Isoleucine--tRNA ligase"/>
    <property type="match status" value="1"/>
</dbReference>
<feature type="domain" description="Methionyl/Valyl/Leucyl/Isoleucyl-tRNA synthetase anticodon-binding" evidence="14">
    <location>
        <begin position="677"/>
        <end position="831"/>
    </location>
</feature>
<evidence type="ECO:0000259" key="14">
    <source>
        <dbReference type="Pfam" id="PF08264"/>
    </source>
</evidence>
<feature type="binding site" evidence="10">
    <location>
        <position position="914"/>
    </location>
    <ligand>
        <name>Zn(2+)</name>
        <dbReference type="ChEBI" id="CHEBI:29105"/>
    </ligand>
</feature>
<dbReference type="InterPro" id="IPR010663">
    <property type="entry name" value="Znf_FPG/IleRS"/>
</dbReference>
<dbReference type="InterPro" id="IPR002301">
    <property type="entry name" value="Ile-tRNA-ligase"/>
</dbReference>
<dbReference type="GO" id="GO:0006428">
    <property type="term" value="P:isoleucyl-tRNA aminoacylation"/>
    <property type="evidence" value="ECO:0007669"/>
    <property type="project" value="UniProtKB-UniRule"/>
</dbReference>
<comment type="domain">
    <text evidence="10">IleRS has two distinct active sites: one for aminoacylation and one for editing. The misactivated valine is translocated from the active site to the editing site, which sterically excludes the correctly activated isoleucine. The single editing site contains two valyl binding pockets, one specific for each substrate (Val-AMP or Val-tRNA(Ile)).</text>
</comment>
<keyword evidence="10" id="KW-0479">Metal-binding</keyword>
<comment type="similarity">
    <text evidence="1 10">Belongs to the class-I aminoacyl-tRNA synthetase family. IleS type 1 subfamily.</text>
</comment>
<evidence type="ECO:0000259" key="12">
    <source>
        <dbReference type="Pfam" id="PF00133"/>
    </source>
</evidence>
<dbReference type="Gene3D" id="3.40.50.620">
    <property type="entry name" value="HUPs"/>
    <property type="match status" value="2"/>
</dbReference>
<comment type="catalytic activity">
    <reaction evidence="9 10">
        <text>tRNA(Ile) + L-isoleucine + ATP = L-isoleucyl-tRNA(Ile) + AMP + diphosphate</text>
        <dbReference type="Rhea" id="RHEA:11060"/>
        <dbReference type="Rhea" id="RHEA-COMP:9666"/>
        <dbReference type="Rhea" id="RHEA-COMP:9695"/>
        <dbReference type="ChEBI" id="CHEBI:30616"/>
        <dbReference type="ChEBI" id="CHEBI:33019"/>
        <dbReference type="ChEBI" id="CHEBI:58045"/>
        <dbReference type="ChEBI" id="CHEBI:78442"/>
        <dbReference type="ChEBI" id="CHEBI:78528"/>
        <dbReference type="ChEBI" id="CHEBI:456215"/>
        <dbReference type="EC" id="6.1.1.5"/>
    </reaction>
</comment>
<reference evidence="15 16" key="1">
    <citation type="submission" date="2018-10" db="EMBL/GenBank/DDBJ databases">
        <title>Phylogenomics of Brevibacillus.</title>
        <authorList>
            <person name="Dunlap C."/>
        </authorList>
    </citation>
    <scope>NUCLEOTIDE SEQUENCE [LARGE SCALE GENOMIC DNA]</scope>
    <source>
        <strain evidence="15 16">DSM 100115</strain>
    </source>
</reference>
<evidence type="ECO:0000256" key="2">
    <source>
        <dbReference type="ARBA" id="ARBA00022490"/>
    </source>
</evidence>
<evidence type="ECO:0000256" key="8">
    <source>
        <dbReference type="ARBA" id="ARBA00025217"/>
    </source>
</evidence>
<comment type="subunit">
    <text evidence="10">Monomer.</text>
</comment>
<dbReference type="PANTHER" id="PTHR42765">
    <property type="entry name" value="SOLEUCYL-TRNA SYNTHETASE"/>
    <property type="match status" value="1"/>
</dbReference>
<feature type="binding site" evidence="10">
    <location>
        <position position="894"/>
    </location>
    <ligand>
        <name>Zn(2+)</name>
        <dbReference type="ChEBI" id="CHEBI:29105"/>
    </ligand>
</feature>
<keyword evidence="10" id="KW-0862">Zinc</keyword>
<dbReference type="Gene3D" id="1.10.730.20">
    <property type="match status" value="1"/>
</dbReference>
<gene>
    <name evidence="10" type="primary">ileS</name>
    <name evidence="15" type="ORF">EDM57_18290</name>
</gene>
<dbReference type="GO" id="GO:0002161">
    <property type="term" value="F:aminoacyl-tRNA deacylase activity"/>
    <property type="evidence" value="ECO:0007669"/>
    <property type="project" value="InterPro"/>
</dbReference>
<feature type="short sequence motif" description="'KMSKS' region" evidence="10">
    <location>
        <begin position="594"/>
        <end position="598"/>
    </location>
</feature>
<dbReference type="SUPFAM" id="SSF47323">
    <property type="entry name" value="Anticodon-binding domain of a subclass of class I aminoacyl-tRNA synthetases"/>
    <property type="match status" value="1"/>
</dbReference>
<evidence type="ECO:0000256" key="1">
    <source>
        <dbReference type="ARBA" id="ARBA00006887"/>
    </source>
</evidence>
<accession>A0A3M8ATQ0</accession>
<dbReference type="EC" id="6.1.1.5" evidence="10"/>
<dbReference type="GO" id="GO:0005524">
    <property type="term" value="F:ATP binding"/>
    <property type="evidence" value="ECO:0007669"/>
    <property type="project" value="UniProtKB-UniRule"/>
</dbReference>
<evidence type="ECO:0000256" key="11">
    <source>
        <dbReference type="SAM" id="MobiDB-lite"/>
    </source>
</evidence>
<keyword evidence="2 10" id="KW-0963">Cytoplasm</keyword>
<dbReference type="Pfam" id="PF08264">
    <property type="entry name" value="Anticodon_1"/>
    <property type="match status" value="1"/>
</dbReference>
<dbReference type="CDD" id="cd00818">
    <property type="entry name" value="IleRS_core"/>
    <property type="match status" value="1"/>
</dbReference>
<evidence type="ECO:0000256" key="4">
    <source>
        <dbReference type="ARBA" id="ARBA00022741"/>
    </source>
</evidence>
<dbReference type="InterPro" id="IPR013155">
    <property type="entry name" value="M/V/L/I-tRNA-synth_anticd-bd"/>
</dbReference>
<dbReference type="SUPFAM" id="SSF52374">
    <property type="entry name" value="Nucleotidylyl transferase"/>
    <property type="match status" value="1"/>
</dbReference>
<dbReference type="Gene3D" id="1.10.10.830">
    <property type="entry name" value="Ile-tRNA synthetase CP2 domain-like"/>
    <property type="match status" value="1"/>
</dbReference>
<name>A0A3M8ATQ0_9BACL</name>
<feature type="short sequence motif" description="'HIGH' region" evidence="10">
    <location>
        <begin position="57"/>
        <end position="67"/>
    </location>
</feature>
<dbReference type="GO" id="GO:0008270">
    <property type="term" value="F:zinc ion binding"/>
    <property type="evidence" value="ECO:0007669"/>
    <property type="project" value="UniProtKB-UniRule"/>
</dbReference>
<dbReference type="FunFam" id="3.40.50.620:FF:000152">
    <property type="entry name" value="Isoleucine--tRNA ligase"/>
    <property type="match status" value="1"/>
</dbReference>
<dbReference type="InterPro" id="IPR002300">
    <property type="entry name" value="aa-tRNA-synth_Ia"/>
</dbReference>
<keyword evidence="5 10" id="KW-0067">ATP-binding</keyword>
<dbReference type="Proteomes" id="UP000268829">
    <property type="component" value="Unassembled WGS sequence"/>
</dbReference>
<dbReference type="InterPro" id="IPR009080">
    <property type="entry name" value="tRNAsynth_Ia_anticodon-bd"/>
</dbReference>
<organism evidence="15 16">
    <name type="scientific">Brevibacillus gelatini</name>
    <dbReference type="NCBI Taxonomy" id="1655277"/>
    <lineage>
        <taxon>Bacteria</taxon>
        <taxon>Bacillati</taxon>
        <taxon>Bacillota</taxon>
        <taxon>Bacilli</taxon>
        <taxon>Bacillales</taxon>
        <taxon>Paenibacillaceae</taxon>
        <taxon>Brevibacillus</taxon>
    </lineage>
</organism>
<feature type="binding site" evidence="10">
    <location>
        <position position="553"/>
    </location>
    <ligand>
        <name>L-isoleucyl-5'-AMP</name>
        <dbReference type="ChEBI" id="CHEBI:178002"/>
    </ligand>
</feature>
<dbReference type="RefSeq" id="WP_122906126.1">
    <property type="nucleotide sequence ID" value="NZ_RHHS01000044.1"/>
</dbReference>
<feature type="binding site" evidence="10">
    <location>
        <position position="891"/>
    </location>
    <ligand>
        <name>Zn(2+)</name>
        <dbReference type="ChEBI" id="CHEBI:29105"/>
    </ligand>
</feature>
<sequence>MDYSKTLSLPKTDFPMRGNLPTREPQIQEKWEEQNIYQQVLARTEGRPPFVLHDGPPYANGDIHIGHALNKILKDFIVRYKSMAGFHAPYIPGWDTHGLPIEQAIINAQGLDRRSIEVNDFRKRCEEYAWSYIDKQRDQFKRLGVRGDWENPYVTLLPEYEAHQVRVFGEMAKKGYIYKGLRCVYWSPSSETALADAEIEYKDKRSPSIYVSFQVVDGKGKLDTETGVVIWTTTPWTIPANLAISLHPELEYSVIKADGRKFLVANGLIEAASKEIGWESVEILANFKGLELEGVVTKHPFYDRTSPLILGEHVTLDAGTGCVHTAPGHGEDDFVIGQKYNLGVLCPVDHEGKMTSEAPGFEGLFYEDANKVVTEKLNENGALLKLSFFTHSYPHDWRTKKPVIYRATEQWFASIDGFREQMLEAIKNVKWIPHWGETRLANMIADRGDWCISRQRVWGVPIPIFYCKSCNEPIINDTTINHIAELFRQEGSAVWFAREANELIPEGLACSKCGCTEFRKETDIMDVWFDSGSSHQAVLRERGLPWPADMYLEGSDQYRGWFNSSLSTGVAVYGTAPYKAVLSHGFALDGEGRKMSKSLGNVVVPQQVIDKLGADILRLWVASVDYQADVRISDAILNQIAEVYRKIRNTFRFLLGNLDGFDPAKDRVAYEQLGELDRYVLAKAAKVVQRSRKAYDEYQFHTVFHAVHNFCVIDLSAFYLDICKDRLYVEAPDSVKRRAAQTVMYDCLLSLVKLVAPLLPHTADEVWSFIPGVSEPSVQLTDMPEGDEQHLSFAAEAESKWDAFLAVRDEVLKAMEEARRNKVFGNSVDAKLALYPQTEEAAKVLAAMDDLADLFIVAHVDLHAHGEAVPAEAAQLEGIAVVVSAADGQKCERCRVVKQDVGAREAHPTICVRCADIVEQHYAHVAES</sequence>
<keyword evidence="4 10" id="KW-0547">Nucleotide-binding</keyword>
<comment type="cofactor">
    <cofactor evidence="10">
        <name>Zn(2+)</name>
        <dbReference type="ChEBI" id="CHEBI:29105"/>
    </cofactor>
    <text evidence="10">Binds 1 zinc ion per subunit.</text>
</comment>
<dbReference type="FunFam" id="3.90.740.10:FF:000006">
    <property type="entry name" value="Isoleucine--tRNA ligase"/>
    <property type="match status" value="1"/>
</dbReference>
<dbReference type="PROSITE" id="PS00178">
    <property type="entry name" value="AA_TRNA_LIGASE_I"/>
    <property type="match status" value="1"/>
</dbReference>
<dbReference type="InterPro" id="IPR001412">
    <property type="entry name" value="aa-tRNA-synth_I_CS"/>
</dbReference>
<feature type="binding site" evidence="10">
    <location>
        <position position="597"/>
    </location>
    <ligand>
        <name>ATP</name>
        <dbReference type="ChEBI" id="CHEBI:30616"/>
    </ligand>
</feature>
<keyword evidence="3 10" id="KW-0436">Ligase</keyword>
<evidence type="ECO:0000256" key="5">
    <source>
        <dbReference type="ARBA" id="ARBA00022840"/>
    </source>
</evidence>
<dbReference type="InterPro" id="IPR050081">
    <property type="entry name" value="Ile-tRNA_ligase"/>
</dbReference>
<dbReference type="PANTHER" id="PTHR42765:SF1">
    <property type="entry name" value="ISOLEUCINE--TRNA LIGASE, MITOCHONDRIAL"/>
    <property type="match status" value="1"/>
</dbReference>
<dbReference type="EMBL" id="RHHS01000044">
    <property type="protein sequence ID" value="RNB54027.1"/>
    <property type="molecule type" value="Genomic_DNA"/>
</dbReference>
<protein>
    <recommendedName>
        <fullName evidence="10">Isoleucine--tRNA ligase</fullName>
        <ecNumber evidence="10">6.1.1.5</ecNumber>
    </recommendedName>
    <alternativeName>
        <fullName evidence="10">Isoleucyl-tRNA synthetase</fullName>
        <shortName evidence="10">IleRS</shortName>
    </alternativeName>
</protein>
<dbReference type="InterPro" id="IPR033708">
    <property type="entry name" value="Anticodon_Ile_BEm"/>
</dbReference>
<dbReference type="SUPFAM" id="SSF50677">
    <property type="entry name" value="ValRS/IleRS/LeuRS editing domain"/>
    <property type="match status" value="1"/>
</dbReference>
<proteinExistence type="inferred from homology"/>
<dbReference type="InterPro" id="IPR009008">
    <property type="entry name" value="Val/Leu/Ile-tRNA-synth_edit"/>
</dbReference>
<dbReference type="PRINTS" id="PR00984">
    <property type="entry name" value="TRNASYNTHILE"/>
</dbReference>
<evidence type="ECO:0000256" key="10">
    <source>
        <dbReference type="HAMAP-Rule" id="MF_02002"/>
    </source>
</evidence>
<dbReference type="CDD" id="cd07960">
    <property type="entry name" value="Anticodon_Ia_Ile_BEm"/>
    <property type="match status" value="1"/>
</dbReference>
<comment type="function">
    <text evidence="8 10">Catalyzes the attachment of isoleucine to tRNA(Ile). As IleRS can inadvertently accommodate and process structurally similar amino acids such as valine, to avoid such errors it has two additional distinct tRNA(Ile)-dependent editing activities. One activity is designated as 'pretransfer' editing and involves the hydrolysis of activated Val-AMP. The other activity is designated 'posttransfer' editing and involves deacylation of mischarged Val-tRNA(Ile).</text>
</comment>
<feature type="region of interest" description="Disordered" evidence="11">
    <location>
        <begin position="1"/>
        <end position="21"/>
    </location>
</feature>
<dbReference type="Pfam" id="PF00133">
    <property type="entry name" value="tRNA-synt_1"/>
    <property type="match status" value="1"/>
</dbReference>
<evidence type="ECO:0000313" key="16">
    <source>
        <dbReference type="Proteomes" id="UP000268829"/>
    </source>
</evidence>
<evidence type="ECO:0000259" key="13">
    <source>
        <dbReference type="Pfam" id="PF06827"/>
    </source>
</evidence>